<name>A0LIQ7_SYNFM</name>
<dbReference type="InterPro" id="IPR023155">
    <property type="entry name" value="Cyt_c-552/4"/>
</dbReference>
<evidence type="ECO:0000256" key="1">
    <source>
        <dbReference type="ARBA" id="ARBA00022617"/>
    </source>
</evidence>
<dbReference type="InterPro" id="IPR009056">
    <property type="entry name" value="Cyt_c-like_dom"/>
</dbReference>
<dbReference type="NCBIfam" id="TIGR02276">
    <property type="entry name" value="beta_rpt_yvtn"/>
    <property type="match status" value="1"/>
</dbReference>
<dbReference type="EMBL" id="CP000478">
    <property type="protein sequence ID" value="ABK17309.1"/>
    <property type="molecule type" value="Genomic_DNA"/>
</dbReference>
<accession>A0LIQ7</accession>
<dbReference type="GO" id="GO:0020037">
    <property type="term" value="F:heme binding"/>
    <property type="evidence" value="ECO:0007669"/>
    <property type="project" value="InterPro"/>
</dbReference>
<evidence type="ECO:0000313" key="8">
    <source>
        <dbReference type="Proteomes" id="UP000001784"/>
    </source>
</evidence>
<feature type="signal peptide" evidence="5">
    <location>
        <begin position="1"/>
        <end position="28"/>
    </location>
</feature>
<dbReference type="InterPro" id="IPR036280">
    <property type="entry name" value="Multihaem_cyt_sf"/>
</dbReference>
<evidence type="ECO:0000256" key="3">
    <source>
        <dbReference type="ARBA" id="ARBA00023004"/>
    </source>
</evidence>
<keyword evidence="5" id="KW-0732">Signal</keyword>
<evidence type="ECO:0000256" key="4">
    <source>
        <dbReference type="PROSITE-ProRule" id="PRU00433"/>
    </source>
</evidence>
<dbReference type="PANTHER" id="PTHR47197">
    <property type="entry name" value="PROTEIN NIRF"/>
    <property type="match status" value="1"/>
</dbReference>
<dbReference type="eggNOG" id="COG1858">
    <property type="taxonomic scope" value="Bacteria"/>
</dbReference>
<evidence type="ECO:0000256" key="5">
    <source>
        <dbReference type="SAM" id="SignalP"/>
    </source>
</evidence>
<proteinExistence type="predicted"/>
<dbReference type="SUPFAM" id="SSF50974">
    <property type="entry name" value="Nitrous oxide reductase, N-terminal domain"/>
    <property type="match status" value="1"/>
</dbReference>
<protein>
    <submittedName>
        <fullName evidence="7">40-residue YVTN family beta-propeller repeat protein</fullName>
    </submittedName>
</protein>
<organism evidence="7 8">
    <name type="scientific">Syntrophobacter fumaroxidans (strain DSM 10017 / MPOB)</name>
    <dbReference type="NCBI Taxonomy" id="335543"/>
    <lineage>
        <taxon>Bacteria</taxon>
        <taxon>Pseudomonadati</taxon>
        <taxon>Thermodesulfobacteriota</taxon>
        <taxon>Syntrophobacteria</taxon>
        <taxon>Syntrophobacterales</taxon>
        <taxon>Syntrophobacteraceae</taxon>
        <taxon>Syntrophobacter</taxon>
    </lineage>
</organism>
<dbReference type="Pfam" id="PF13435">
    <property type="entry name" value="Cytochrome_C554"/>
    <property type="match status" value="2"/>
</dbReference>
<evidence type="ECO:0000256" key="2">
    <source>
        <dbReference type="ARBA" id="ARBA00022723"/>
    </source>
</evidence>
<dbReference type="GO" id="GO:0009055">
    <property type="term" value="F:electron transfer activity"/>
    <property type="evidence" value="ECO:0007669"/>
    <property type="project" value="InterPro"/>
</dbReference>
<keyword evidence="8" id="KW-1185">Reference proteome</keyword>
<dbReference type="Gene3D" id="2.130.10.10">
    <property type="entry name" value="YVTN repeat-like/Quinoprotein amine dehydrogenase"/>
    <property type="match status" value="1"/>
</dbReference>
<sequence length="974" mass="106947" precursor="true">MSRTSRIFQLSLFPGLSLLLLFVLGASAARQGDPAEPPARAKVQATAASKAKRFYVGVASCRKCHDDPKGRNQFNVWYLLPHAKGYATLAMRESAQIAKLSGINIDVLTSPICLGCHSTASDAENWERDKGFHLEDGVQCERCHGPGSEYSDPAIMADREAAVRAGLRIPDKDYCMNCHEEKGSHQSVLKVKPYVFETAIETISHKGRGGAVPETSKRSQPLLDGPKYVGVMVCARCHNKSTTGFAFSKWRLSSHADACVTLGSDKARQIASGAGVEGDPRQAPACLKCHVTGQGEPEGPSLKTFEPMRGVQCESCHGPGSEYAREEVMIDKAASRRAGLNDAPGETCLRCHNGFHGKTLEYESMWKAISHSKPDDAQNRQQAVEYKTPFNLAVTRDGRRLFVACEGSGSLIAVDTKKRAVIAETKVQNLPHGVSLSPDEERVFVSNRGSDTVSVVDARTYKVVAAFSVGDEPHDLMSDVSGSTLYVANAGSNDISVVSLREGREVKRLSAGRGTWGMSRSPDNRLIYVTNNLSHFVKFRAPSRSEVTVIDTGTARVRNRIVIPEANLVQGIDFSPDGEFALVTLLRTKNLVPMVRVVQGWVITNGIGILWKDGRVDQLLLDEFDHHFADPTDVAITAKGRYAYVSGGGVNAVAAIDVERMKEVLNRASSEERESVLPNHLGVPNDYIVKRIEVGRGPRGLVASPDGRFVYVADALDDAVSIIDTAKQERVGVIDLGGPKEVTLERMGERIFHSAEATYGCQFSCHSCHPDGGIDGITYDIEPDGIGINPVDNRTLRGILDTAPFKWTGKNPSLSRQCGPRLAVFFTRVDPFTPDQVKALDRYICSIPRNPNRYRSEDRLTPAQRRGKAIFERTHTNTGEEIPVANRCDTCHPGPYFTNRRIVDVGTRSELDTGGKFDVPQLNNIYENAPFLHDGRADTLEEIWTRFNPEDRHGVTNDMTKDQLNDLIEYLKTL</sequence>
<dbReference type="InParanoid" id="A0LIQ7"/>
<feature type="domain" description="Cytochrome c" evidence="6">
    <location>
        <begin position="862"/>
        <end position="974"/>
    </location>
</feature>
<dbReference type="InterPro" id="IPR011964">
    <property type="entry name" value="YVTN_b-propeller_repeat"/>
</dbReference>
<dbReference type="RefSeq" id="WP_011698479.1">
    <property type="nucleotide sequence ID" value="NC_008554.1"/>
</dbReference>
<dbReference type="PROSITE" id="PS51007">
    <property type="entry name" value="CYTC"/>
    <property type="match status" value="2"/>
</dbReference>
<feature type="domain" description="Cytochrome c" evidence="6">
    <location>
        <begin position="743"/>
        <end position="848"/>
    </location>
</feature>
<dbReference type="HOGENOM" id="CLU_344470_0_0_7"/>
<dbReference type="SUPFAM" id="SSF46626">
    <property type="entry name" value="Cytochrome c"/>
    <property type="match status" value="2"/>
</dbReference>
<keyword evidence="2 4" id="KW-0479">Metal-binding</keyword>
<dbReference type="STRING" id="335543.Sfum_1622"/>
<dbReference type="Gene3D" id="3.90.10.10">
    <property type="entry name" value="Cytochrome C3"/>
    <property type="match status" value="1"/>
</dbReference>
<dbReference type="InterPro" id="IPR036909">
    <property type="entry name" value="Cyt_c-like_dom_sf"/>
</dbReference>
<dbReference type="InterPro" id="IPR051200">
    <property type="entry name" value="Host-pathogen_enzymatic-act"/>
</dbReference>
<dbReference type="InterPro" id="IPR011045">
    <property type="entry name" value="N2O_reductase_N"/>
</dbReference>
<dbReference type="eggNOG" id="COG3391">
    <property type="taxonomic scope" value="Bacteria"/>
</dbReference>
<dbReference type="PANTHER" id="PTHR47197:SF3">
    <property type="entry name" value="DIHYDRO-HEME D1 DEHYDROGENASE"/>
    <property type="match status" value="1"/>
</dbReference>
<keyword evidence="3 4" id="KW-0408">Iron</keyword>
<dbReference type="SUPFAM" id="SSF48695">
    <property type="entry name" value="Multiheme cytochromes"/>
    <property type="match status" value="1"/>
</dbReference>
<dbReference type="Pfam" id="PF10282">
    <property type="entry name" value="Lactonase"/>
    <property type="match status" value="1"/>
</dbReference>
<keyword evidence="1 4" id="KW-0349">Heme</keyword>
<dbReference type="AlphaFoldDB" id="A0LIQ7"/>
<evidence type="ECO:0000313" key="7">
    <source>
        <dbReference type="EMBL" id="ABK17309.1"/>
    </source>
</evidence>
<gene>
    <name evidence="7" type="ordered locus">Sfum_1622</name>
</gene>
<evidence type="ECO:0000259" key="6">
    <source>
        <dbReference type="PROSITE" id="PS51007"/>
    </source>
</evidence>
<reference evidence="7 8" key="1">
    <citation type="submission" date="2006-10" db="EMBL/GenBank/DDBJ databases">
        <title>Complete sequence of Syntrophobacter fumaroxidans MPOB.</title>
        <authorList>
            <consortium name="US DOE Joint Genome Institute"/>
            <person name="Copeland A."/>
            <person name="Lucas S."/>
            <person name="Lapidus A."/>
            <person name="Barry K."/>
            <person name="Detter J.C."/>
            <person name="Glavina del Rio T."/>
            <person name="Hammon N."/>
            <person name="Israni S."/>
            <person name="Pitluck S."/>
            <person name="Goltsman E.G."/>
            <person name="Martinez M."/>
            <person name="Schmutz J."/>
            <person name="Larimer F."/>
            <person name="Land M."/>
            <person name="Hauser L."/>
            <person name="Kyrpides N."/>
            <person name="Kim E."/>
            <person name="Boone D.R."/>
            <person name="Brockman F."/>
            <person name="Culley D."/>
            <person name="Ferry J."/>
            <person name="Gunsalus R."/>
            <person name="McInerney M.J."/>
            <person name="Morrison M."/>
            <person name="Plugge C."/>
            <person name="Rohlin L."/>
            <person name="Scholten J."/>
            <person name="Sieber J."/>
            <person name="Stams A.J.M."/>
            <person name="Worm P."/>
            <person name="Henstra A.M."/>
            <person name="Richardson P."/>
        </authorList>
    </citation>
    <scope>NUCLEOTIDE SEQUENCE [LARGE SCALE GENOMIC DNA]</scope>
    <source>
        <strain evidence="8">DSM 10017 / MPOB</strain>
    </source>
</reference>
<dbReference type="Gene3D" id="1.10.1130.10">
    <property type="entry name" value="Flavocytochrome C3, Chain A"/>
    <property type="match status" value="1"/>
</dbReference>
<dbReference type="InterPro" id="IPR019405">
    <property type="entry name" value="Lactonase_7-beta_prop"/>
</dbReference>
<feature type="chain" id="PRO_5002626571" evidence="5">
    <location>
        <begin position="29"/>
        <end position="974"/>
    </location>
</feature>
<dbReference type="GO" id="GO:0046872">
    <property type="term" value="F:metal ion binding"/>
    <property type="evidence" value="ECO:0007669"/>
    <property type="project" value="UniProtKB-KW"/>
</dbReference>
<dbReference type="Proteomes" id="UP000001784">
    <property type="component" value="Chromosome"/>
</dbReference>
<dbReference type="InterPro" id="IPR015943">
    <property type="entry name" value="WD40/YVTN_repeat-like_dom_sf"/>
</dbReference>
<dbReference type="KEGG" id="sfu:Sfum_1622"/>
<dbReference type="Gene3D" id="1.10.760.10">
    <property type="entry name" value="Cytochrome c-like domain"/>
    <property type="match status" value="1"/>
</dbReference>